<evidence type="ECO:0000313" key="4">
    <source>
        <dbReference type="Proteomes" id="UP000510721"/>
    </source>
</evidence>
<keyword evidence="2" id="KW-1133">Transmembrane helix</keyword>
<keyword evidence="2" id="KW-0812">Transmembrane</keyword>
<proteinExistence type="predicted"/>
<feature type="compositionally biased region" description="Basic and acidic residues" evidence="1">
    <location>
        <begin position="76"/>
        <end position="91"/>
    </location>
</feature>
<name>A0A859QWQ4_9HYPH</name>
<organism evidence="3 4">
    <name type="scientific">Sinorhizobium mexicanum</name>
    <dbReference type="NCBI Taxonomy" id="375549"/>
    <lineage>
        <taxon>Bacteria</taxon>
        <taxon>Pseudomonadati</taxon>
        <taxon>Pseudomonadota</taxon>
        <taxon>Alphaproteobacteria</taxon>
        <taxon>Hyphomicrobiales</taxon>
        <taxon>Rhizobiaceae</taxon>
        <taxon>Sinorhizobium/Ensifer group</taxon>
        <taxon>Sinorhizobium</taxon>
    </lineage>
</organism>
<dbReference type="KEGG" id="emx:FKV68_10015"/>
<feature type="transmembrane region" description="Helical" evidence="2">
    <location>
        <begin position="21"/>
        <end position="40"/>
    </location>
</feature>
<dbReference type="Proteomes" id="UP000510721">
    <property type="component" value="Chromosome"/>
</dbReference>
<reference evidence="3 4" key="1">
    <citation type="submission" date="2019-06" db="EMBL/GenBank/DDBJ databases">
        <title>Complete genome sequence of Ensifer mexicanus ITTG R7 isolated from nodules of Acacia angustissima (Mill.) Kuntze.</title>
        <authorList>
            <person name="Rincon-Rosales R."/>
            <person name="Rogel M.A."/>
            <person name="Guerrero G."/>
            <person name="Rincon-Molina C.I."/>
            <person name="Lopez-Lopez A."/>
            <person name="Martinez-Romero E."/>
        </authorList>
    </citation>
    <scope>NUCLEOTIDE SEQUENCE [LARGE SCALE GENOMIC DNA]</scope>
    <source>
        <strain evidence="3 4">ITTG R7</strain>
    </source>
</reference>
<gene>
    <name evidence="3" type="ORF">FKV68_10015</name>
</gene>
<feature type="region of interest" description="Disordered" evidence="1">
    <location>
        <begin position="73"/>
        <end position="104"/>
    </location>
</feature>
<keyword evidence="2" id="KW-0472">Membrane</keyword>
<dbReference type="AlphaFoldDB" id="A0A859QWQ4"/>
<evidence type="ECO:0000313" key="3">
    <source>
        <dbReference type="EMBL" id="QLL61758.1"/>
    </source>
</evidence>
<evidence type="ECO:0000256" key="1">
    <source>
        <dbReference type="SAM" id="MobiDB-lite"/>
    </source>
</evidence>
<accession>A0A859QWQ4</accession>
<keyword evidence="4" id="KW-1185">Reference proteome</keyword>
<evidence type="ECO:0000256" key="2">
    <source>
        <dbReference type="SAM" id="Phobius"/>
    </source>
</evidence>
<sequence length="104" mass="11742">MWPRRGSFARFSGRRDNIQAGINDLLILYLVFAASIITRYRVTQGVGFLQMTEAGAGCGTSRPGGDICASGAWQQRTRDHEDRTPFHEGRANRLRRDRFPQGDE</sequence>
<protein>
    <submittedName>
        <fullName evidence="3">Uncharacterized protein</fullName>
    </submittedName>
</protein>
<dbReference type="EMBL" id="CP041238">
    <property type="protein sequence ID" value="QLL61758.1"/>
    <property type="molecule type" value="Genomic_DNA"/>
</dbReference>